<dbReference type="Gene3D" id="2.30.42.10">
    <property type="match status" value="1"/>
</dbReference>
<dbReference type="InterPro" id="IPR036034">
    <property type="entry name" value="PDZ_sf"/>
</dbReference>
<dbReference type="AlphaFoldDB" id="A0A1S8X315"/>
<dbReference type="PANTHER" id="PTHR19964:SF92">
    <property type="entry name" value="PATJ HOMOLOG"/>
    <property type="match status" value="1"/>
</dbReference>
<dbReference type="Pfam" id="PF00595">
    <property type="entry name" value="PDZ"/>
    <property type="match status" value="1"/>
</dbReference>
<dbReference type="Proteomes" id="UP000243686">
    <property type="component" value="Unassembled WGS sequence"/>
</dbReference>
<dbReference type="EMBL" id="KV892284">
    <property type="protein sequence ID" value="OON21105.1"/>
    <property type="molecule type" value="Genomic_DNA"/>
</dbReference>
<dbReference type="SUPFAM" id="SSF50156">
    <property type="entry name" value="PDZ domain-like"/>
    <property type="match status" value="1"/>
</dbReference>
<dbReference type="InterPro" id="IPR001478">
    <property type="entry name" value="PDZ"/>
</dbReference>
<evidence type="ECO:0000313" key="2">
    <source>
        <dbReference type="EMBL" id="OON21105.1"/>
    </source>
</evidence>
<accession>A0A1S8X315</accession>
<gene>
    <name evidence="2" type="ORF">X801_03005</name>
</gene>
<protein>
    <recommendedName>
        <fullName evidence="1">PDZ domain-containing protein</fullName>
    </recommendedName>
</protein>
<dbReference type="InterPro" id="IPR051342">
    <property type="entry name" value="PDZ_scaffold"/>
</dbReference>
<dbReference type="SMART" id="SM00228">
    <property type="entry name" value="PDZ"/>
    <property type="match status" value="1"/>
</dbReference>
<dbReference type="PROSITE" id="PS50106">
    <property type="entry name" value="PDZ"/>
    <property type="match status" value="1"/>
</dbReference>
<evidence type="ECO:0000259" key="1">
    <source>
        <dbReference type="PROSITE" id="PS50106"/>
    </source>
</evidence>
<evidence type="ECO:0000313" key="3">
    <source>
        <dbReference type="Proteomes" id="UP000243686"/>
    </source>
</evidence>
<feature type="domain" description="PDZ" evidence="1">
    <location>
        <begin position="18"/>
        <end position="87"/>
    </location>
</feature>
<proteinExistence type="predicted"/>
<name>A0A1S8X315_OPIVI</name>
<dbReference type="PANTHER" id="PTHR19964">
    <property type="entry name" value="MULTIPLE PDZ DOMAIN PROTEIN"/>
    <property type="match status" value="1"/>
</dbReference>
<organism evidence="2 3">
    <name type="scientific">Opisthorchis viverrini</name>
    <name type="common">Southeast Asian liver fluke</name>
    <dbReference type="NCBI Taxonomy" id="6198"/>
    <lineage>
        <taxon>Eukaryota</taxon>
        <taxon>Metazoa</taxon>
        <taxon>Spiralia</taxon>
        <taxon>Lophotrochozoa</taxon>
        <taxon>Platyhelminthes</taxon>
        <taxon>Trematoda</taxon>
        <taxon>Digenea</taxon>
        <taxon>Opisthorchiida</taxon>
        <taxon>Opisthorchiata</taxon>
        <taxon>Opisthorchiidae</taxon>
        <taxon>Opisthorchis</taxon>
    </lineage>
</organism>
<reference evidence="2 3" key="1">
    <citation type="submission" date="2015-03" db="EMBL/GenBank/DDBJ databases">
        <title>Draft genome of the nematode, Opisthorchis viverrini.</title>
        <authorList>
            <person name="Mitreva M."/>
        </authorList>
    </citation>
    <scope>NUCLEOTIDE SEQUENCE [LARGE SCALE GENOMIC DNA]</scope>
    <source>
        <strain evidence="2">Khon Kaen</strain>
    </source>
</reference>
<sequence length="196" mass="21019">MIHMPFLKLNTNWTEVEVIELLVDSAASLGFGMCGSKSTGTVVRHIHAGGAAEMDGRLRLGDHIVCVQDFNVRGFGPDQVATVLRHTISAKLLATGLNPEEDGSGAEEGSTVFRRLNSDSSPEKAVLNNASELTLTEKSIPSVPVRLIVARSALADPNDLSDIYIEQQRRMAEQQVMDAIGGMVESSLTSEISSVV</sequence>
<keyword evidence="3" id="KW-1185">Reference proteome</keyword>